<dbReference type="EMBL" id="NAAD01000036">
    <property type="protein sequence ID" value="ORJ53680.1"/>
    <property type="molecule type" value="Genomic_DNA"/>
</dbReference>
<organism evidence="5 6">
    <name type="scientific">Geothermobacter hydrogeniphilus</name>
    <dbReference type="NCBI Taxonomy" id="1969733"/>
    <lineage>
        <taxon>Bacteria</taxon>
        <taxon>Pseudomonadati</taxon>
        <taxon>Thermodesulfobacteriota</taxon>
        <taxon>Desulfuromonadia</taxon>
        <taxon>Desulfuromonadales</taxon>
        <taxon>Geothermobacteraceae</taxon>
        <taxon>Geothermobacter</taxon>
    </lineage>
</organism>
<feature type="domain" description="ABC transporter" evidence="4">
    <location>
        <begin position="7"/>
        <end position="250"/>
    </location>
</feature>
<accession>A0A1X0XLC3</accession>
<dbReference type="OrthoDB" id="5405085at2"/>
<gene>
    <name evidence="5" type="ORF">B5V00_16270</name>
</gene>
<dbReference type="Proteomes" id="UP000193136">
    <property type="component" value="Unassembled WGS sequence"/>
</dbReference>
<dbReference type="RefSeq" id="WP_085011865.1">
    <property type="nucleotide sequence ID" value="NZ_NAAD01000036.1"/>
</dbReference>
<dbReference type="SMART" id="SM00382">
    <property type="entry name" value="AAA"/>
    <property type="match status" value="1"/>
</dbReference>
<dbReference type="AlphaFoldDB" id="A0A1X0XLC3"/>
<evidence type="ECO:0000313" key="6">
    <source>
        <dbReference type="Proteomes" id="UP000193136"/>
    </source>
</evidence>
<reference evidence="5 6" key="1">
    <citation type="submission" date="2017-03" db="EMBL/GenBank/DDBJ databases">
        <title>Genome sequence of Geothermobacter sp. EPR-M, Deep-Sea Iron Reducer.</title>
        <authorList>
            <person name="Tully B."/>
            <person name="Savalia P."/>
            <person name="Abuyen K."/>
            <person name="Baughan C."/>
            <person name="Romero E."/>
            <person name="Ronkowski C."/>
            <person name="Torres B."/>
            <person name="Tremblay J."/>
            <person name="Trujillo A."/>
            <person name="Tyler M."/>
            <person name="Perez-Rodriguez I."/>
            <person name="Amend J."/>
        </authorList>
    </citation>
    <scope>NUCLEOTIDE SEQUENCE [LARGE SCALE GENOMIC DNA]</scope>
    <source>
        <strain evidence="5 6">EPR-M</strain>
    </source>
</reference>
<proteinExistence type="predicted"/>
<dbReference type="Pfam" id="PF00005">
    <property type="entry name" value="ABC_tran"/>
    <property type="match status" value="1"/>
</dbReference>
<dbReference type="Gene3D" id="3.40.50.300">
    <property type="entry name" value="P-loop containing nucleotide triphosphate hydrolases"/>
    <property type="match status" value="1"/>
</dbReference>
<dbReference type="GO" id="GO:0005886">
    <property type="term" value="C:plasma membrane"/>
    <property type="evidence" value="ECO:0007669"/>
    <property type="project" value="TreeGrafter"/>
</dbReference>
<dbReference type="InterPro" id="IPR003593">
    <property type="entry name" value="AAA+_ATPase"/>
</dbReference>
<dbReference type="GO" id="GO:0005524">
    <property type="term" value="F:ATP binding"/>
    <property type="evidence" value="ECO:0007669"/>
    <property type="project" value="UniProtKB-KW"/>
</dbReference>
<dbReference type="PANTHER" id="PTHR45772:SF3">
    <property type="entry name" value="ABC TRANSPORTER ATP-BINDING PROTEIN"/>
    <property type="match status" value="1"/>
</dbReference>
<evidence type="ECO:0000256" key="3">
    <source>
        <dbReference type="ARBA" id="ARBA00022840"/>
    </source>
</evidence>
<evidence type="ECO:0000256" key="1">
    <source>
        <dbReference type="ARBA" id="ARBA00022448"/>
    </source>
</evidence>
<dbReference type="InterPro" id="IPR017871">
    <property type="entry name" value="ABC_transporter-like_CS"/>
</dbReference>
<protein>
    <submittedName>
        <fullName evidence="5">ABC transporter ATP-binding protein</fullName>
    </submittedName>
</protein>
<name>A0A1X0XLC3_9BACT</name>
<evidence type="ECO:0000259" key="4">
    <source>
        <dbReference type="PROSITE" id="PS50893"/>
    </source>
</evidence>
<evidence type="ECO:0000313" key="5">
    <source>
        <dbReference type="EMBL" id="ORJ53680.1"/>
    </source>
</evidence>
<keyword evidence="3 5" id="KW-0067">ATP-binding</keyword>
<dbReference type="CDD" id="cd03219">
    <property type="entry name" value="ABC_Mj1267_LivG_branched"/>
    <property type="match status" value="1"/>
</dbReference>
<dbReference type="Pfam" id="PF12399">
    <property type="entry name" value="BCA_ABC_TP_C"/>
    <property type="match status" value="1"/>
</dbReference>
<dbReference type="InterPro" id="IPR027417">
    <property type="entry name" value="P-loop_NTPase"/>
</dbReference>
<dbReference type="FunFam" id="3.40.50.300:FF:000421">
    <property type="entry name" value="Branched-chain amino acid ABC transporter ATP-binding protein"/>
    <property type="match status" value="1"/>
</dbReference>
<keyword evidence="6" id="KW-1185">Reference proteome</keyword>
<keyword evidence="1" id="KW-0813">Transport</keyword>
<dbReference type="SUPFAM" id="SSF52540">
    <property type="entry name" value="P-loop containing nucleoside triphosphate hydrolases"/>
    <property type="match status" value="1"/>
</dbReference>
<dbReference type="PROSITE" id="PS50893">
    <property type="entry name" value="ABC_TRANSPORTER_2"/>
    <property type="match status" value="1"/>
</dbReference>
<sequence length="256" mass="28361">MNADKVLRIENLSHSYGKFKVIEDISLGIDKGELSALIGPNGAGKTTFYNAISGKFPPTRGRVFLNGEDITGLPSHRVVGKGMCRSFQITNIFSELTVIENVLTPLAIQQRKHYKLYGNLFRDSQVTEKAMFTLEQVGLADRAKHVVSSLAYGDKRLVEMAIVLARDPSVVLLDEPTAGMNPEETENMINLIRLLAKNSGTTFFITEHDMKVVFSLSEKIYVLHQGLLLAQGTPEEIRSNVHVQEAYLGRKVNAQG</sequence>
<dbReference type="InterPro" id="IPR032823">
    <property type="entry name" value="BCA_ABC_TP_C"/>
</dbReference>
<evidence type="ECO:0000256" key="2">
    <source>
        <dbReference type="ARBA" id="ARBA00022741"/>
    </source>
</evidence>
<keyword evidence="2" id="KW-0547">Nucleotide-binding</keyword>
<dbReference type="InterPro" id="IPR003439">
    <property type="entry name" value="ABC_transporter-like_ATP-bd"/>
</dbReference>
<dbReference type="GO" id="GO:0016887">
    <property type="term" value="F:ATP hydrolysis activity"/>
    <property type="evidence" value="ECO:0007669"/>
    <property type="project" value="InterPro"/>
</dbReference>
<dbReference type="PROSITE" id="PS00211">
    <property type="entry name" value="ABC_TRANSPORTER_1"/>
    <property type="match status" value="1"/>
</dbReference>
<dbReference type="PANTHER" id="PTHR45772">
    <property type="entry name" value="CONSERVED COMPONENT OF ABC TRANSPORTER FOR NATURAL AMINO ACIDS-RELATED"/>
    <property type="match status" value="1"/>
</dbReference>
<dbReference type="STRING" id="1969733.B5V00_16270"/>
<dbReference type="InterPro" id="IPR051120">
    <property type="entry name" value="ABC_AA/LPS_Transport"/>
</dbReference>
<comment type="caution">
    <text evidence="5">The sequence shown here is derived from an EMBL/GenBank/DDBJ whole genome shotgun (WGS) entry which is preliminary data.</text>
</comment>